<dbReference type="EMBL" id="CP094241">
    <property type="protein sequence ID" value="UNV85803.1"/>
    <property type="molecule type" value="Genomic_DNA"/>
</dbReference>
<protein>
    <submittedName>
        <fullName evidence="1">Uncharacterized protein</fullName>
    </submittedName>
</protein>
<name>A0AA36UI26_9NEIS</name>
<dbReference type="Proteomes" id="UP000829455">
    <property type="component" value="Chromosome"/>
</dbReference>
<dbReference type="RefSeq" id="WP_003779203.1">
    <property type="nucleotide sequence ID" value="NZ_CP094241.1"/>
</dbReference>
<organism evidence="1 3">
    <name type="scientific">Neisseria macacae ATCC 33926</name>
    <dbReference type="NCBI Taxonomy" id="997348"/>
    <lineage>
        <taxon>Bacteria</taxon>
        <taxon>Pseudomonadati</taxon>
        <taxon>Pseudomonadota</taxon>
        <taxon>Betaproteobacteria</taxon>
        <taxon>Neisseriales</taxon>
        <taxon>Neisseriaceae</taxon>
        <taxon>Neisseria</taxon>
    </lineage>
</organism>
<dbReference type="AlphaFoldDB" id="A0AA36UI26"/>
<dbReference type="EMBL" id="AFQE01000099">
    <property type="protein sequence ID" value="EGQ76302.1"/>
    <property type="molecule type" value="Genomic_DNA"/>
</dbReference>
<reference evidence="1 3" key="1">
    <citation type="submission" date="2011-05" db="EMBL/GenBank/DDBJ databases">
        <authorList>
            <person name="Muzny D."/>
            <person name="Qin X."/>
            <person name="Deng J."/>
            <person name="Jiang H."/>
            <person name="Liu Y."/>
            <person name="Qu J."/>
            <person name="Song X.-Z."/>
            <person name="Zhang L."/>
            <person name="Thornton R."/>
            <person name="Coyle M."/>
            <person name="Francisco L."/>
            <person name="Jackson L."/>
            <person name="Javaid M."/>
            <person name="Korchina V."/>
            <person name="Kovar C."/>
            <person name="Mata R."/>
            <person name="Mathew T."/>
            <person name="Ngo R."/>
            <person name="Nguyen L."/>
            <person name="Nguyen N."/>
            <person name="Okwuonu G."/>
            <person name="Ongeri F."/>
            <person name="Pham C."/>
            <person name="Simmons D."/>
            <person name="Wilczek-Boney K."/>
            <person name="Hale W."/>
            <person name="Jakkamsetti A."/>
            <person name="Pham P."/>
            <person name="Ruth R."/>
            <person name="San Lucas F."/>
            <person name="Warren J."/>
            <person name="Zhang J."/>
            <person name="Zhao Z."/>
            <person name="Zhou C."/>
            <person name="Zhu D."/>
            <person name="Lee S."/>
            <person name="Bess C."/>
            <person name="Blankenburg K."/>
            <person name="Forbes L."/>
            <person name="Fu Q."/>
            <person name="Gubbala S."/>
            <person name="Hirani K."/>
            <person name="Jayaseelan J.C."/>
            <person name="Lara F."/>
            <person name="Munidasa M."/>
            <person name="Palculict T."/>
            <person name="Patil S."/>
            <person name="Pu L.-L."/>
            <person name="Saada N."/>
            <person name="Tang L."/>
            <person name="Weissenberger G."/>
            <person name="Zhu Y."/>
            <person name="Hemphill L."/>
            <person name="Shang Y."/>
            <person name="Youmans B."/>
            <person name="Ayvaz T."/>
            <person name="Ross M."/>
            <person name="Santibanez J."/>
            <person name="Aqrawi P."/>
            <person name="Gross S."/>
            <person name="Joshi V."/>
            <person name="Fowler G."/>
            <person name="Nazareth L."/>
            <person name="Reid J."/>
            <person name="Worley K."/>
            <person name="Petrosino J."/>
            <person name="Highlander S."/>
            <person name="Gibbs R."/>
        </authorList>
    </citation>
    <scope>NUCLEOTIDE SEQUENCE [LARGE SCALE GENOMIC DNA]</scope>
    <source>
        <strain evidence="1 3">ATCC 33926</strain>
    </source>
</reference>
<evidence type="ECO:0000313" key="1">
    <source>
        <dbReference type="EMBL" id="EGQ76302.1"/>
    </source>
</evidence>
<proteinExistence type="predicted"/>
<accession>A0AA36UI26</accession>
<gene>
    <name evidence="1" type="ORF">HMPREF9418_2056</name>
    <name evidence="2" type="ORF">MON40_04650</name>
</gene>
<reference evidence="2 4" key="2">
    <citation type="submission" date="2022-03" db="EMBL/GenBank/DDBJ databases">
        <title>Genome sequencing of Neisseria macacae.</title>
        <authorList>
            <person name="Baek M.-G."/>
        </authorList>
    </citation>
    <scope>NUCLEOTIDE SEQUENCE [LARGE SCALE GENOMIC DNA]</scope>
    <source>
        <strain evidence="2 4">ATCC 33926</strain>
    </source>
</reference>
<evidence type="ECO:0000313" key="3">
    <source>
        <dbReference type="Proteomes" id="UP000004982"/>
    </source>
</evidence>
<evidence type="ECO:0000313" key="2">
    <source>
        <dbReference type="EMBL" id="UNV85803.1"/>
    </source>
</evidence>
<keyword evidence="4" id="KW-1185">Reference proteome</keyword>
<evidence type="ECO:0000313" key="4">
    <source>
        <dbReference type="Proteomes" id="UP000829455"/>
    </source>
</evidence>
<dbReference type="Proteomes" id="UP000004982">
    <property type="component" value="Unassembled WGS sequence"/>
</dbReference>
<sequence>MHYRSLTAALEQYSGSLTHHPTSPNSLALHIDRQTQGRLKLHTPDGISLSLTYNDEPVFWSFFSHDLYDVYLIRSYAESWQTYQPVGHIGSRVNEHIARQPAAKQGLL</sequence>